<dbReference type="PANTHER" id="PTHR28629">
    <property type="entry name" value="TRIOKINASE/FMN CYCLASE"/>
    <property type="match status" value="1"/>
</dbReference>
<dbReference type="SMART" id="SM01120">
    <property type="entry name" value="Dak2"/>
    <property type="match status" value="1"/>
</dbReference>
<sequence length="208" mass="20858">MAELTPQRLVASFAALAEKMDAERDTLCRLDGVIGDADHGIAMAQGMAAASGAAADLPEGASLQDVFNAAAKAFLNAVGASSGPLYATAFLRAGKAAGPHAAMPLAETPSLIAAMAEGIAARGKAEPGQKTMLDAWAPAAEAARRGDDLVAISAVAHAGAEATAEMIATLGRAARLGERSRGHRDPGAVSAAMIIAVMAESWSRPDGA</sequence>
<keyword evidence="2 4" id="KW-0418">Kinase</keyword>
<dbReference type="InterPro" id="IPR050861">
    <property type="entry name" value="Dihydroxyacetone_Kinase"/>
</dbReference>
<dbReference type="PROSITE" id="PS51480">
    <property type="entry name" value="DHAL"/>
    <property type="match status" value="1"/>
</dbReference>
<dbReference type="InterPro" id="IPR036117">
    <property type="entry name" value="DhaL_dom_sf"/>
</dbReference>
<protein>
    <submittedName>
        <fullName evidence="4">Dihydroxyacetone kinase subunit DhaL</fullName>
    </submittedName>
</protein>
<evidence type="ECO:0000313" key="4">
    <source>
        <dbReference type="EMBL" id="MCV2865087.1"/>
    </source>
</evidence>
<dbReference type="InterPro" id="IPR004007">
    <property type="entry name" value="DhaL_dom"/>
</dbReference>
<reference evidence="4 5" key="1">
    <citation type="submission" date="2022-10" db="EMBL/GenBank/DDBJ databases">
        <title>Defluviimonas sp. nov., isolated from ocean surface water.</title>
        <authorList>
            <person name="He W."/>
            <person name="Wang L."/>
            <person name="Zhang D.-F."/>
        </authorList>
    </citation>
    <scope>NUCLEOTIDE SEQUENCE [LARGE SCALE GENOMIC DNA]</scope>
    <source>
        <strain evidence="4 5">WL0075</strain>
    </source>
</reference>
<dbReference type="GO" id="GO:0016301">
    <property type="term" value="F:kinase activity"/>
    <property type="evidence" value="ECO:0007669"/>
    <property type="project" value="UniProtKB-KW"/>
</dbReference>
<evidence type="ECO:0000256" key="2">
    <source>
        <dbReference type="ARBA" id="ARBA00022777"/>
    </source>
</evidence>
<dbReference type="SUPFAM" id="SSF101473">
    <property type="entry name" value="DhaL-like"/>
    <property type="match status" value="1"/>
</dbReference>
<evidence type="ECO:0000256" key="1">
    <source>
        <dbReference type="ARBA" id="ARBA00022679"/>
    </source>
</evidence>
<dbReference type="Proteomes" id="UP001652503">
    <property type="component" value="Unassembled WGS sequence"/>
</dbReference>
<dbReference type="NCBIfam" id="TIGR02365">
    <property type="entry name" value="dha_L_ycgS"/>
    <property type="match status" value="1"/>
</dbReference>
<keyword evidence="5" id="KW-1185">Reference proteome</keyword>
<dbReference type="EMBL" id="JAOWLA010000008">
    <property type="protein sequence ID" value="MCV2865087.1"/>
    <property type="molecule type" value="Genomic_DNA"/>
</dbReference>
<dbReference type="RefSeq" id="WP_263721605.1">
    <property type="nucleotide sequence ID" value="NZ_JAOWLA010000008.1"/>
</dbReference>
<dbReference type="Pfam" id="PF02734">
    <property type="entry name" value="Dak2"/>
    <property type="match status" value="1"/>
</dbReference>
<dbReference type="Gene3D" id="1.25.40.340">
    <property type="match status" value="1"/>
</dbReference>
<keyword evidence="1" id="KW-0808">Transferase</keyword>
<evidence type="ECO:0000313" key="5">
    <source>
        <dbReference type="Proteomes" id="UP001652503"/>
    </source>
</evidence>
<name>A0ABT2Z254_9RHOB</name>
<evidence type="ECO:0000259" key="3">
    <source>
        <dbReference type="PROSITE" id="PS51480"/>
    </source>
</evidence>
<dbReference type="InterPro" id="IPR012737">
    <property type="entry name" value="DhaK_L_YcgS"/>
</dbReference>
<gene>
    <name evidence="4" type="primary">dhaL</name>
    <name evidence="4" type="ORF">OE647_10125</name>
</gene>
<proteinExistence type="predicted"/>
<feature type="domain" description="DhaL" evidence="3">
    <location>
        <begin position="7"/>
        <end position="200"/>
    </location>
</feature>
<organism evidence="4 5">
    <name type="scientific">Albidovulum sediminicola</name>
    <dbReference type="NCBI Taxonomy" id="2984331"/>
    <lineage>
        <taxon>Bacteria</taxon>
        <taxon>Pseudomonadati</taxon>
        <taxon>Pseudomonadota</taxon>
        <taxon>Alphaproteobacteria</taxon>
        <taxon>Rhodobacterales</taxon>
        <taxon>Paracoccaceae</taxon>
        <taxon>Albidovulum</taxon>
    </lineage>
</organism>
<comment type="caution">
    <text evidence="4">The sequence shown here is derived from an EMBL/GenBank/DDBJ whole genome shotgun (WGS) entry which is preliminary data.</text>
</comment>
<accession>A0ABT2Z254</accession>
<dbReference type="PANTHER" id="PTHR28629:SF4">
    <property type="entry name" value="TRIOKINASE_FMN CYCLASE"/>
    <property type="match status" value="1"/>
</dbReference>